<dbReference type="PANTHER" id="PTHR23092">
    <property type="entry name" value="POLY(A) RNA POLYMERASE"/>
    <property type="match status" value="1"/>
</dbReference>
<dbReference type="Proteomes" id="UP001190700">
    <property type="component" value="Unassembled WGS sequence"/>
</dbReference>
<dbReference type="EMBL" id="LGRX02021731">
    <property type="protein sequence ID" value="KAK3256366.1"/>
    <property type="molecule type" value="Genomic_DNA"/>
</dbReference>
<comment type="caution">
    <text evidence="1">The sequence shown here is derived from an EMBL/GenBank/DDBJ whole genome shotgun (WGS) entry which is preliminary data.</text>
</comment>
<organism evidence="1 2">
    <name type="scientific">Cymbomonas tetramitiformis</name>
    <dbReference type="NCBI Taxonomy" id="36881"/>
    <lineage>
        <taxon>Eukaryota</taxon>
        <taxon>Viridiplantae</taxon>
        <taxon>Chlorophyta</taxon>
        <taxon>Pyramimonadophyceae</taxon>
        <taxon>Pyramimonadales</taxon>
        <taxon>Pyramimonadaceae</taxon>
        <taxon>Cymbomonas</taxon>
    </lineage>
</organism>
<dbReference type="GO" id="GO:0031123">
    <property type="term" value="P:RNA 3'-end processing"/>
    <property type="evidence" value="ECO:0007669"/>
    <property type="project" value="TreeGrafter"/>
</dbReference>
<dbReference type="AlphaFoldDB" id="A0AAE0KPT4"/>
<dbReference type="GO" id="GO:0031499">
    <property type="term" value="C:TRAMP complex"/>
    <property type="evidence" value="ECO:0007669"/>
    <property type="project" value="TreeGrafter"/>
</dbReference>
<dbReference type="GO" id="GO:1990817">
    <property type="term" value="F:poly(A) RNA polymerase activity"/>
    <property type="evidence" value="ECO:0007669"/>
    <property type="project" value="InterPro"/>
</dbReference>
<reference evidence="1 2" key="1">
    <citation type="journal article" date="2015" name="Genome Biol. Evol.">
        <title>Comparative Genomics of a Bacterivorous Green Alga Reveals Evolutionary Causalities and Consequences of Phago-Mixotrophic Mode of Nutrition.</title>
        <authorList>
            <person name="Burns J.A."/>
            <person name="Paasch A."/>
            <person name="Narechania A."/>
            <person name="Kim E."/>
        </authorList>
    </citation>
    <scope>NUCLEOTIDE SEQUENCE [LARGE SCALE GENOMIC DNA]</scope>
    <source>
        <strain evidence="1 2">PLY_AMNH</strain>
    </source>
</reference>
<sequence>VPLLKCVDRQFQFSLDISMGSVNGVKAVSFIRDLMSKYRPLQPISLILKFFLKQKNLNEVYQGGIGSYLLLNCIVGHLQMTRKEREEKAPGTRDTEA</sequence>
<dbReference type="InterPro" id="IPR045862">
    <property type="entry name" value="Trf4-like"/>
</dbReference>
<feature type="non-terminal residue" evidence="1">
    <location>
        <position position="1"/>
    </location>
</feature>
<dbReference type="SUPFAM" id="SSF81631">
    <property type="entry name" value="PAP/OAS1 substrate-binding domain"/>
    <property type="match status" value="1"/>
</dbReference>
<gene>
    <name evidence="1" type="ORF">CYMTET_34497</name>
</gene>
<feature type="non-terminal residue" evidence="1">
    <location>
        <position position="97"/>
    </location>
</feature>
<dbReference type="GO" id="GO:0003729">
    <property type="term" value="F:mRNA binding"/>
    <property type="evidence" value="ECO:0007669"/>
    <property type="project" value="TreeGrafter"/>
</dbReference>
<dbReference type="PANTHER" id="PTHR23092:SF53">
    <property type="entry name" value="DNA POLYMERASE SIGMA SUBUNIT"/>
    <property type="match status" value="1"/>
</dbReference>
<evidence type="ECO:0000313" key="1">
    <source>
        <dbReference type="EMBL" id="KAK3256366.1"/>
    </source>
</evidence>
<protein>
    <submittedName>
        <fullName evidence="1">Uncharacterized protein</fullName>
    </submittedName>
</protein>
<proteinExistence type="predicted"/>
<name>A0AAE0KPT4_9CHLO</name>
<dbReference type="Gene3D" id="1.10.1410.10">
    <property type="match status" value="1"/>
</dbReference>
<dbReference type="GO" id="GO:0005730">
    <property type="term" value="C:nucleolus"/>
    <property type="evidence" value="ECO:0007669"/>
    <property type="project" value="TreeGrafter"/>
</dbReference>
<accession>A0AAE0KPT4</accession>
<evidence type="ECO:0000313" key="2">
    <source>
        <dbReference type="Proteomes" id="UP001190700"/>
    </source>
</evidence>
<keyword evidence="2" id="KW-1185">Reference proteome</keyword>
<dbReference type="GO" id="GO:0043634">
    <property type="term" value="P:polyadenylation-dependent ncRNA catabolic process"/>
    <property type="evidence" value="ECO:0007669"/>
    <property type="project" value="TreeGrafter"/>
</dbReference>